<dbReference type="VEuPathDB" id="PiroplasmaDB:BEWA_022280"/>
<dbReference type="Proteomes" id="UP000031512">
    <property type="component" value="Chromosome 1"/>
</dbReference>
<protein>
    <submittedName>
        <fullName evidence="1">Uncharacterized protein</fullName>
    </submittedName>
</protein>
<reference evidence="1 2" key="1">
    <citation type="journal article" date="2012" name="BMC Genomics">
        <title>Comparative genomic analysis and phylogenetic position of Theileria equi.</title>
        <authorList>
            <person name="Kappmeyer L.S."/>
            <person name="Thiagarajan M."/>
            <person name="Herndon D.R."/>
            <person name="Ramsay J.D."/>
            <person name="Caler E."/>
            <person name="Djikeng A."/>
            <person name="Gillespie J.J."/>
            <person name="Lau A.O."/>
            <person name="Roalson E.H."/>
            <person name="Silva J.C."/>
            <person name="Silva M.G."/>
            <person name="Suarez C.E."/>
            <person name="Ueti M.W."/>
            <person name="Nene V.M."/>
            <person name="Mealey R.H."/>
            <person name="Knowles D.P."/>
            <person name="Brayton K.A."/>
        </authorList>
    </citation>
    <scope>NUCLEOTIDE SEQUENCE [LARGE SCALE GENOMIC DNA]</scope>
    <source>
        <strain evidence="1 2">WA</strain>
    </source>
</reference>
<keyword evidence="2" id="KW-1185">Reference proteome</keyword>
<dbReference type="RefSeq" id="XP_004829046.1">
    <property type="nucleotide sequence ID" value="XM_004828989.1"/>
</dbReference>
<sequence>MTGVMNSVEVGDWIDIELISTDVSVDSTTDDCVDTCSSCSVDSLSDGELVVREGEYMDEERILTRL</sequence>
<organism evidence="1 2">
    <name type="scientific">Theileria equi strain WA</name>
    <dbReference type="NCBI Taxonomy" id="1537102"/>
    <lineage>
        <taxon>Eukaryota</taxon>
        <taxon>Sar</taxon>
        <taxon>Alveolata</taxon>
        <taxon>Apicomplexa</taxon>
        <taxon>Aconoidasida</taxon>
        <taxon>Piroplasmida</taxon>
        <taxon>Theileriidae</taxon>
        <taxon>Theileria</taxon>
    </lineage>
</organism>
<gene>
    <name evidence="1" type="ORF">BEWA_022280</name>
</gene>
<accession>L0AV27</accession>
<dbReference type="GeneID" id="15807156"/>
<evidence type="ECO:0000313" key="2">
    <source>
        <dbReference type="Proteomes" id="UP000031512"/>
    </source>
</evidence>
<proteinExistence type="predicted"/>
<name>L0AV27_THEEQ</name>
<evidence type="ECO:0000313" key="1">
    <source>
        <dbReference type="EMBL" id="AFZ79380.1"/>
    </source>
</evidence>
<dbReference type="EMBL" id="CP001669">
    <property type="protein sequence ID" value="AFZ79380.1"/>
    <property type="molecule type" value="Genomic_DNA"/>
</dbReference>
<dbReference type="AlphaFoldDB" id="L0AV27"/>
<dbReference type="KEGG" id="beq:BEWA_022280"/>